<evidence type="ECO:0000256" key="5">
    <source>
        <dbReference type="ARBA" id="ARBA00047199"/>
    </source>
</evidence>
<evidence type="ECO:0000256" key="4">
    <source>
        <dbReference type="ARBA" id="ARBA00047175"/>
    </source>
</evidence>
<dbReference type="CDD" id="cd00614">
    <property type="entry name" value="CGS_like"/>
    <property type="match status" value="1"/>
</dbReference>
<dbReference type="InterPro" id="IPR015424">
    <property type="entry name" value="PyrdxlP-dep_Trfase"/>
</dbReference>
<dbReference type="InterPro" id="IPR015421">
    <property type="entry name" value="PyrdxlP-dep_Trfase_major"/>
</dbReference>
<dbReference type="PROSITE" id="PS00868">
    <property type="entry name" value="CYS_MET_METAB_PP"/>
    <property type="match status" value="1"/>
</dbReference>
<dbReference type="Proteomes" id="UP000176288">
    <property type="component" value="Chromosome"/>
</dbReference>
<dbReference type="PANTHER" id="PTHR11808">
    <property type="entry name" value="TRANS-SULFURATION ENZYME FAMILY MEMBER"/>
    <property type="match status" value="1"/>
</dbReference>
<dbReference type="InterPro" id="IPR054542">
    <property type="entry name" value="Cys_met_metab_PP"/>
</dbReference>
<evidence type="ECO:0000256" key="7">
    <source>
        <dbReference type="ARBA" id="ARBA00052699"/>
    </source>
</evidence>
<dbReference type="KEGG" id="avu:BK816_01710"/>
<feature type="modified residue" description="N6-(pyridoxal phosphate)lysine" evidence="8">
    <location>
        <position position="208"/>
    </location>
</feature>
<evidence type="ECO:0000313" key="10">
    <source>
        <dbReference type="EMBL" id="AOZ73415.1"/>
    </source>
</evidence>
<organism evidence="10 11">
    <name type="scientific">Boudabousia tangfeifanii</name>
    <dbReference type="NCBI Taxonomy" id="1912795"/>
    <lineage>
        <taxon>Bacteria</taxon>
        <taxon>Bacillati</taxon>
        <taxon>Actinomycetota</taxon>
        <taxon>Actinomycetes</taxon>
        <taxon>Actinomycetales</taxon>
        <taxon>Actinomycetaceae</taxon>
        <taxon>Boudabousia</taxon>
    </lineage>
</organism>
<evidence type="ECO:0000256" key="8">
    <source>
        <dbReference type="PIRSR" id="PIRSR001434-2"/>
    </source>
</evidence>
<dbReference type="EMBL" id="CP017812">
    <property type="protein sequence ID" value="AOZ73415.1"/>
    <property type="molecule type" value="Genomic_DNA"/>
</dbReference>
<dbReference type="GO" id="GO:0018826">
    <property type="term" value="F:methionine gamma-lyase activity"/>
    <property type="evidence" value="ECO:0007669"/>
    <property type="project" value="UniProtKB-EC"/>
</dbReference>
<dbReference type="PIRSF" id="PIRSF001434">
    <property type="entry name" value="CGS"/>
    <property type="match status" value="1"/>
</dbReference>
<dbReference type="GO" id="GO:0047982">
    <property type="term" value="F:homocysteine desulfhydrase activity"/>
    <property type="evidence" value="ECO:0007669"/>
    <property type="project" value="UniProtKB-EC"/>
</dbReference>
<dbReference type="Gene3D" id="3.90.1150.10">
    <property type="entry name" value="Aspartate Aminotransferase, domain 1"/>
    <property type="match status" value="1"/>
</dbReference>
<evidence type="ECO:0000313" key="11">
    <source>
        <dbReference type="Proteomes" id="UP000176288"/>
    </source>
</evidence>
<comment type="catalytic activity">
    <reaction evidence="6">
        <text>L-homocysteine + H2O = 2-oxobutanoate + hydrogen sulfide + NH4(+) + H(+)</text>
        <dbReference type="Rhea" id="RHEA:14501"/>
        <dbReference type="ChEBI" id="CHEBI:15377"/>
        <dbReference type="ChEBI" id="CHEBI:15378"/>
        <dbReference type="ChEBI" id="CHEBI:16763"/>
        <dbReference type="ChEBI" id="CHEBI:28938"/>
        <dbReference type="ChEBI" id="CHEBI:29919"/>
        <dbReference type="ChEBI" id="CHEBI:58199"/>
        <dbReference type="EC" id="4.4.1.2"/>
    </reaction>
    <physiologicalReaction direction="left-to-right" evidence="6">
        <dbReference type="Rhea" id="RHEA:14502"/>
    </physiologicalReaction>
</comment>
<dbReference type="SUPFAM" id="SSF53383">
    <property type="entry name" value="PLP-dependent transferases"/>
    <property type="match status" value="1"/>
</dbReference>
<dbReference type="InterPro" id="IPR015422">
    <property type="entry name" value="PyrdxlP-dep_Trfase_small"/>
</dbReference>
<dbReference type="FunFam" id="3.40.640.10:FF:000046">
    <property type="entry name" value="Cystathionine gamma-lyase"/>
    <property type="match status" value="1"/>
</dbReference>
<dbReference type="GO" id="GO:0019346">
    <property type="term" value="P:transsulfuration"/>
    <property type="evidence" value="ECO:0007669"/>
    <property type="project" value="InterPro"/>
</dbReference>
<evidence type="ECO:0000256" key="6">
    <source>
        <dbReference type="ARBA" id="ARBA00048780"/>
    </source>
</evidence>
<keyword evidence="11" id="KW-1185">Reference proteome</keyword>
<dbReference type="Pfam" id="PF01053">
    <property type="entry name" value="Cys_Met_Meta_PP"/>
    <property type="match status" value="1"/>
</dbReference>
<dbReference type="GO" id="GO:0030170">
    <property type="term" value="F:pyridoxal phosphate binding"/>
    <property type="evidence" value="ECO:0007669"/>
    <property type="project" value="InterPro"/>
</dbReference>
<dbReference type="AlphaFoldDB" id="A0A1D9MMA6"/>
<gene>
    <name evidence="10" type="ORF">BK816_01710</name>
</gene>
<comment type="similarity">
    <text evidence="2 9">Belongs to the trans-sulfuration enzymes family.</text>
</comment>
<protein>
    <recommendedName>
        <fullName evidence="4">homocysteine desulfhydrase</fullName>
        <ecNumber evidence="4">4.4.1.2</ecNumber>
    </recommendedName>
    <alternativeName>
        <fullName evidence="5">Homocysteine desulfhydrase</fullName>
    </alternativeName>
</protein>
<evidence type="ECO:0000256" key="1">
    <source>
        <dbReference type="ARBA" id="ARBA00001933"/>
    </source>
</evidence>
<comment type="cofactor">
    <cofactor evidence="1 9">
        <name>pyridoxal 5'-phosphate</name>
        <dbReference type="ChEBI" id="CHEBI:597326"/>
    </cofactor>
</comment>
<dbReference type="GO" id="GO:0005737">
    <property type="term" value="C:cytoplasm"/>
    <property type="evidence" value="ECO:0007669"/>
    <property type="project" value="TreeGrafter"/>
</dbReference>
<dbReference type="EC" id="4.4.1.2" evidence="4"/>
<dbReference type="Gene3D" id="3.40.640.10">
    <property type="entry name" value="Type I PLP-dependent aspartate aminotransferase-like (Major domain)"/>
    <property type="match status" value="1"/>
</dbReference>
<dbReference type="InterPro" id="IPR000277">
    <property type="entry name" value="Cys/Met-Metab_PyrdxlP-dep_enz"/>
</dbReference>
<name>A0A1D9MMA6_9ACTO</name>
<evidence type="ECO:0000256" key="9">
    <source>
        <dbReference type="RuleBase" id="RU362118"/>
    </source>
</evidence>
<keyword evidence="3 8" id="KW-0663">Pyridoxal phosphate</keyword>
<sequence length="407" mass="43524">MGERSFATRCVATTPFDPTGAVVPAIYLASTYAHPIPGACPPPAPMPCGTNEEGGHSYQRWSNPTRAAVEIAVASLEDAKHAYAFATGMAAISAVFSTVKAGQRVLLCSSIYGGTFQYISNFFPARDIKYDLIDDVNALRAEDVPADTAMIYIESPTNPRLRVVDIAHAAEVAHQVGAKLAIDNTFQTAYLQRPFELGADYVIYSATKYLAGHGDVLAGLVLANDEELAEQVRLAQVALGAPLSPFDSYSVLRGLKTLVVRMDRQLENAERIREFLLAHPSVTAVHYPGSENAKEAEIQAKQSQGAGSVLSFEIADDIHLPTFVAALDIIGYAVSLGGVETLLCHPASMTHATMNDQELAAAGISQRLLRLAVGIEDASDLLAELQRAFQVSKGAAERCLDNSNSES</sequence>
<dbReference type="STRING" id="1912795.BK816_01710"/>
<proteinExistence type="inferred from homology"/>
<reference evidence="10 11" key="1">
    <citation type="submission" date="2016-10" db="EMBL/GenBank/DDBJ databases">
        <title>Actinomyces aegypiusis sp. nov., isolated from the Aegypius monachus in Qinghai Tibet Plateau China.</title>
        <authorList>
            <person name="Wang Y."/>
        </authorList>
    </citation>
    <scope>NUCLEOTIDE SEQUENCE [LARGE SCALE GENOMIC DNA]</scope>
    <source>
        <strain evidence="10 11">VUL4_3</strain>
    </source>
</reference>
<comment type="catalytic activity">
    <reaction evidence="7">
        <text>L-methionine + H2O = methanethiol + 2-oxobutanoate + NH4(+)</text>
        <dbReference type="Rhea" id="RHEA:23800"/>
        <dbReference type="ChEBI" id="CHEBI:15377"/>
        <dbReference type="ChEBI" id="CHEBI:16007"/>
        <dbReference type="ChEBI" id="CHEBI:16763"/>
        <dbReference type="ChEBI" id="CHEBI:28938"/>
        <dbReference type="ChEBI" id="CHEBI:57844"/>
        <dbReference type="EC" id="4.4.1.11"/>
    </reaction>
    <physiologicalReaction direction="left-to-right" evidence="7">
        <dbReference type="Rhea" id="RHEA:23801"/>
    </physiologicalReaction>
</comment>
<evidence type="ECO:0000256" key="2">
    <source>
        <dbReference type="ARBA" id="ARBA00009077"/>
    </source>
</evidence>
<accession>A0A1D9MMA6</accession>
<evidence type="ECO:0000256" key="3">
    <source>
        <dbReference type="ARBA" id="ARBA00022898"/>
    </source>
</evidence>